<name>L7EC14_MICAE</name>
<protein>
    <submittedName>
        <fullName evidence="1">Uncharacterized protein</fullName>
    </submittedName>
</protein>
<dbReference type="EMBL" id="ANKQ01000001">
    <property type="protein sequence ID" value="ELP55837.1"/>
    <property type="molecule type" value="Genomic_DNA"/>
</dbReference>
<organism evidence="1 2">
    <name type="scientific">Microcystis aeruginosa TAIHU98</name>
    <dbReference type="NCBI Taxonomy" id="1134457"/>
    <lineage>
        <taxon>Bacteria</taxon>
        <taxon>Bacillati</taxon>
        <taxon>Cyanobacteriota</taxon>
        <taxon>Cyanophyceae</taxon>
        <taxon>Oscillatoriophycideae</taxon>
        <taxon>Chroococcales</taxon>
        <taxon>Microcystaceae</taxon>
        <taxon>Microcystis</taxon>
    </lineage>
</organism>
<reference evidence="1 2" key="1">
    <citation type="journal article" date="2013" name="Genome Announc.">
        <title>Whole-Genome Sequence of Microcystis aeruginosa TAIHU98, a Nontoxic Bloom-Forming Strain Isolated from Taihu Lake, China.</title>
        <authorList>
            <person name="Yang C."/>
            <person name="Zhang W."/>
            <person name="Ren M."/>
            <person name="Song L."/>
            <person name="Li T."/>
            <person name="Zhao J."/>
        </authorList>
    </citation>
    <scope>NUCLEOTIDE SEQUENCE [LARGE SCALE GENOMIC DNA]</scope>
    <source>
        <strain evidence="1 2">TAIHU98</strain>
    </source>
</reference>
<evidence type="ECO:0000313" key="1">
    <source>
        <dbReference type="EMBL" id="ELP55837.1"/>
    </source>
</evidence>
<evidence type="ECO:0000313" key="2">
    <source>
        <dbReference type="Proteomes" id="UP000010932"/>
    </source>
</evidence>
<dbReference type="AlphaFoldDB" id="L7EC14"/>
<proteinExistence type="predicted"/>
<accession>L7EC14</accession>
<gene>
    <name evidence="1" type="ORF">O53_436</name>
</gene>
<comment type="caution">
    <text evidence="1">The sequence shown here is derived from an EMBL/GenBank/DDBJ whole genome shotgun (WGS) entry which is preliminary data.</text>
</comment>
<sequence>MLNCDLSEEPREELFSPDLIKKAVINTLIKPRDGKHRSSIP</sequence>
<dbReference type="Proteomes" id="UP000010932">
    <property type="component" value="Unassembled WGS sequence"/>
</dbReference>